<dbReference type="SUPFAM" id="SSF110395">
    <property type="entry name" value="CutC-like"/>
    <property type="match status" value="1"/>
</dbReference>
<evidence type="ECO:0000256" key="2">
    <source>
        <dbReference type="HAMAP-Rule" id="MF_00795"/>
    </source>
</evidence>
<keyword evidence="2" id="KW-0963">Cytoplasm</keyword>
<accession>A0A265V0K9</accession>
<dbReference type="InterPro" id="IPR036822">
    <property type="entry name" value="CutC-like_dom_sf"/>
</dbReference>
<evidence type="ECO:0000313" key="3">
    <source>
        <dbReference type="EMBL" id="OZV71103.1"/>
    </source>
</evidence>
<proteinExistence type="inferred from homology"/>
<evidence type="ECO:0000313" key="4">
    <source>
        <dbReference type="Proteomes" id="UP000216840"/>
    </source>
</evidence>
<dbReference type="HAMAP" id="MF_00795">
    <property type="entry name" value="CutC"/>
    <property type="match status" value="1"/>
</dbReference>
<dbReference type="RefSeq" id="WP_094967173.1">
    <property type="nucleotide sequence ID" value="NZ_NGJN01000001.1"/>
</dbReference>
<dbReference type="GO" id="GO:0005507">
    <property type="term" value="F:copper ion binding"/>
    <property type="evidence" value="ECO:0007669"/>
    <property type="project" value="TreeGrafter"/>
</dbReference>
<keyword evidence="4" id="KW-1185">Reference proteome</keyword>
<evidence type="ECO:0000256" key="1">
    <source>
        <dbReference type="ARBA" id="ARBA00007768"/>
    </source>
</evidence>
<name>A0A265V0K9_9FLAO</name>
<dbReference type="PANTHER" id="PTHR12598:SF0">
    <property type="entry name" value="COPPER HOMEOSTASIS PROTEIN CUTC HOMOLOG"/>
    <property type="match status" value="1"/>
</dbReference>
<dbReference type="GO" id="GO:0005737">
    <property type="term" value="C:cytoplasm"/>
    <property type="evidence" value="ECO:0007669"/>
    <property type="project" value="UniProtKB-SubCell"/>
</dbReference>
<organism evidence="3 4">
    <name type="scientific">Winogradskyella aurantia</name>
    <dbReference type="NCBI Taxonomy" id="1915063"/>
    <lineage>
        <taxon>Bacteria</taxon>
        <taxon>Pseudomonadati</taxon>
        <taxon>Bacteroidota</taxon>
        <taxon>Flavobacteriia</taxon>
        <taxon>Flavobacteriales</taxon>
        <taxon>Flavobacteriaceae</taxon>
        <taxon>Winogradskyella</taxon>
    </lineage>
</organism>
<dbReference type="Proteomes" id="UP000216840">
    <property type="component" value="Unassembled WGS sequence"/>
</dbReference>
<dbReference type="Pfam" id="PF03932">
    <property type="entry name" value="CutC"/>
    <property type="match status" value="1"/>
</dbReference>
<dbReference type="FunFam" id="3.20.20.380:FF:000001">
    <property type="entry name" value="Copper homeostasis protein CutC"/>
    <property type="match status" value="1"/>
</dbReference>
<sequence>MKLEICANSYQSAKNAQDAGAHRIELCQELSVGGLTPSYGLLKQVVENLEIPVFVLIRPRSGDFVYSDAEFEIMKNDIQLCKKLGCKGIVAGVLNSDKTIDLERTKELVELSKPLEFTFHRAFDEVTNPKEALEQLIDFGIKRVLTSGQASSAELGLALLKELNEMAGERIIILAGAGVSPENASKFKEARLQEIHASASSQLEEQNSLFSMTLTYSDPQKIKAILNAL</sequence>
<dbReference type="InterPro" id="IPR005627">
    <property type="entry name" value="CutC-like"/>
</dbReference>
<dbReference type="OrthoDB" id="9815677at2"/>
<dbReference type="EMBL" id="NGJN01000001">
    <property type="protein sequence ID" value="OZV71103.1"/>
    <property type="molecule type" value="Genomic_DNA"/>
</dbReference>
<comment type="caution">
    <text evidence="2">Once thought to be involved in copper homeostasis, experiments in E.coli have shown this is not the case.</text>
</comment>
<comment type="caution">
    <text evidence="3">The sequence shown here is derived from an EMBL/GenBank/DDBJ whole genome shotgun (WGS) entry which is preliminary data.</text>
</comment>
<reference evidence="3 4" key="1">
    <citation type="submission" date="2017-05" db="EMBL/GenBank/DDBJ databases">
        <title>The draft genome sequence of Idiomarina salinarum WNB302.</title>
        <authorList>
            <person name="Sun Y."/>
            <person name="Chen B."/>
            <person name="Du Z."/>
        </authorList>
    </citation>
    <scope>NUCLEOTIDE SEQUENCE [LARGE SCALE GENOMIC DNA]</scope>
    <source>
        <strain evidence="3 4">WNB302</strain>
    </source>
</reference>
<comment type="subcellular location">
    <subcellularLocation>
        <location evidence="2">Cytoplasm</location>
    </subcellularLocation>
</comment>
<dbReference type="AlphaFoldDB" id="A0A265V0K9"/>
<comment type="similarity">
    <text evidence="1 2">Belongs to the CutC family.</text>
</comment>
<protein>
    <recommendedName>
        <fullName evidence="2">PF03932 family protein CutC</fullName>
    </recommendedName>
</protein>
<dbReference type="PANTHER" id="PTHR12598">
    <property type="entry name" value="COPPER HOMEOSTASIS PROTEIN CUTC"/>
    <property type="match status" value="1"/>
</dbReference>
<dbReference type="Gene3D" id="3.20.20.380">
    <property type="entry name" value="Copper homeostasis (CutC) domain"/>
    <property type="match status" value="1"/>
</dbReference>
<gene>
    <name evidence="2" type="primary">cutC</name>
    <name evidence="3" type="ORF">CA834_03035</name>
</gene>